<keyword evidence="9" id="KW-0670">Pyruvate</keyword>
<dbReference type="EC" id="2.3.1.-" evidence="6"/>
<dbReference type="InterPro" id="IPR000089">
    <property type="entry name" value="Biotin_lipoyl"/>
</dbReference>
<evidence type="ECO:0000313" key="9">
    <source>
        <dbReference type="EMBL" id="MBB4924520.1"/>
    </source>
</evidence>
<dbReference type="Gene3D" id="2.40.50.100">
    <property type="match status" value="1"/>
</dbReference>
<evidence type="ECO:0000313" key="10">
    <source>
        <dbReference type="Proteomes" id="UP000540506"/>
    </source>
</evidence>
<evidence type="ECO:0000256" key="6">
    <source>
        <dbReference type="RuleBase" id="RU003423"/>
    </source>
</evidence>
<dbReference type="InterPro" id="IPR003016">
    <property type="entry name" value="2-oxoA_DH_lipoyl-BS"/>
</dbReference>
<dbReference type="Pfam" id="PF00364">
    <property type="entry name" value="Biotin_lipoyl"/>
    <property type="match status" value="1"/>
</dbReference>
<comment type="cofactor">
    <cofactor evidence="1 6">
        <name>(R)-lipoate</name>
        <dbReference type="ChEBI" id="CHEBI:83088"/>
    </cofactor>
</comment>
<evidence type="ECO:0000256" key="5">
    <source>
        <dbReference type="ARBA" id="ARBA00023315"/>
    </source>
</evidence>
<dbReference type="InterPro" id="IPR036625">
    <property type="entry name" value="E3-bd_dom_sf"/>
</dbReference>
<dbReference type="Gene3D" id="4.10.320.10">
    <property type="entry name" value="E3-binding domain"/>
    <property type="match status" value="1"/>
</dbReference>
<dbReference type="GO" id="GO:0031405">
    <property type="term" value="F:lipoic acid binding"/>
    <property type="evidence" value="ECO:0007669"/>
    <property type="project" value="TreeGrafter"/>
</dbReference>
<comment type="caution">
    <text evidence="9">The sequence shown here is derived from an EMBL/GenBank/DDBJ whole genome shotgun (WGS) entry which is preliminary data.</text>
</comment>
<dbReference type="SUPFAM" id="SSF51230">
    <property type="entry name" value="Single hybrid motif"/>
    <property type="match status" value="1"/>
</dbReference>
<dbReference type="FunFam" id="2.40.50.100:FF:000036">
    <property type="entry name" value="Dihydrolipoamide acetyltransferase component of pyruvate dehydrogenase complex"/>
    <property type="match status" value="1"/>
</dbReference>
<dbReference type="SUPFAM" id="SSF52777">
    <property type="entry name" value="CoA-dependent acyltransferases"/>
    <property type="match status" value="1"/>
</dbReference>
<evidence type="ECO:0000259" key="7">
    <source>
        <dbReference type="PROSITE" id="PS50968"/>
    </source>
</evidence>
<keyword evidence="5 6" id="KW-0012">Acyltransferase</keyword>
<dbReference type="FunFam" id="3.30.559.10:FF:000007">
    <property type="entry name" value="Dihydrolipoamide acetyltransferase component of pyruvate dehydrogenase complex"/>
    <property type="match status" value="1"/>
</dbReference>
<evidence type="ECO:0000256" key="4">
    <source>
        <dbReference type="ARBA" id="ARBA00022823"/>
    </source>
</evidence>
<feature type="domain" description="Lipoyl-binding" evidence="7">
    <location>
        <begin position="8"/>
        <end position="84"/>
    </location>
</feature>
<proteinExistence type="inferred from homology"/>
<evidence type="ECO:0000256" key="1">
    <source>
        <dbReference type="ARBA" id="ARBA00001938"/>
    </source>
</evidence>
<dbReference type="CDD" id="cd06849">
    <property type="entry name" value="lipoyl_domain"/>
    <property type="match status" value="1"/>
</dbReference>
<evidence type="ECO:0000259" key="8">
    <source>
        <dbReference type="PROSITE" id="PS51826"/>
    </source>
</evidence>
<dbReference type="PROSITE" id="PS51826">
    <property type="entry name" value="PSBD"/>
    <property type="match status" value="1"/>
</dbReference>
<protein>
    <recommendedName>
        <fullName evidence="6">Dihydrolipoamide acetyltransferase component of pyruvate dehydrogenase complex</fullName>
        <ecNumber evidence="6">2.3.1.-</ecNumber>
    </recommendedName>
</protein>
<reference evidence="9 10" key="1">
    <citation type="submission" date="2020-08" db="EMBL/GenBank/DDBJ databases">
        <title>Sequencing the genomes of 1000 actinobacteria strains.</title>
        <authorList>
            <person name="Klenk H.-P."/>
        </authorList>
    </citation>
    <scope>NUCLEOTIDE SEQUENCE [LARGE SCALE GENOMIC DNA]</scope>
    <source>
        <strain evidence="9 10">DSM 41654</strain>
    </source>
</reference>
<dbReference type="RefSeq" id="WP_184936452.1">
    <property type="nucleotide sequence ID" value="NZ_JACHJV010000001.1"/>
</dbReference>
<dbReference type="Pfam" id="PF00198">
    <property type="entry name" value="2-oxoacid_dh"/>
    <property type="match status" value="1"/>
</dbReference>
<dbReference type="EMBL" id="JACHJV010000001">
    <property type="protein sequence ID" value="MBB4924520.1"/>
    <property type="molecule type" value="Genomic_DNA"/>
</dbReference>
<evidence type="ECO:0000256" key="2">
    <source>
        <dbReference type="ARBA" id="ARBA00007317"/>
    </source>
</evidence>
<dbReference type="InterPro" id="IPR023213">
    <property type="entry name" value="CAT-like_dom_sf"/>
</dbReference>
<dbReference type="GO" id="GO:0005737">
    <property type="term" value="C:cytoplasm"/>
    <property type="evidence" value="ECO:0007669"/>
    <property type="project" value="TreeGrafter"/>
</dbReference>
<keyword evidence="10" id="KW-1185">Reference proteome</keyword>
<dbReference type="PROSITE" id="PS50968">
    <property type="entry name" value="BIOTINYL_LIPOYL"/>
    <property type="match status" value="1"/>
</dbReference>
<gene>
    <name evidence="9" type="ORF">FHR34_003513</name>
</gene>
<dbReference type="PANTHER" id="PTHR43178:SF5">
    <property type="entry name" value="LIPOAMIDE ACYLTRANSFERASE COMPONENT OF BRANCHED-CHAIN ALPHA-KETO ACID DEHYDROGENASE COMPLEX, MITOCHONDRIAL"/>
    <property type="match status" value="1"/>
</dbReference>
<dbReference type="PANTHER" id="PTHR43178">
    <property type="entry name" value="DIHYDROLIPOAMIDE ACETYLTRANSFERASE COMPONENT OF PYRUVATE DEHYDROGENASE COMPLEX"/>
    <property type="match status" value="1"/>
</dbReference>
<keyword evidence="3 6" id="KW-0808">Transferase</keyword>
<keyword evidence="4 6" id="KW-0450">Lipoyl</keyword>
<dbReference type="Proteomes" id="UP000540506">
    <property type="component" value="Unassembled WGS sequence"/>
</dbReference>
<dbReference type="InterPro" id="IPR050743">
    <property type="entry name" value="2-oxoacid_DH_E2_comp"/>
</dbReference>
<dbReference type="AlphaFoldDB" id="A0A7W7R339"/>
<dbReference type="PROSITE" id="PS00189">
    <property type="entry name" value="LIPOYL"/>
    <property type="match status" value="1"/>
</dbReference>
<name>A0A7W7R339_KITKI</name>
<organism evidence="9 10">
    <name type="scientific">Kitasatospora kifunensis</name>
    <name type="common">Streptomyces kifunensis</name>
    <dbReference type="NCBI Taxonomy" id="58351"/>
    <lineage>
        <taxon>Bacteria</taxon>
        <taxon>Bacillati</taxon>
        <taxon>Actinomycetota</taxon>
        <taxon>Actinomycetes</taxon>
        <taxon>Kitasatosporales</taxon>
        <taxon>Streptomycetaceae</taxon>
        <taxon>Kitasatospora</taxon>
    </lineage>
</organism>
<evidence type="ECO:0000256" key="3">
    <source>
        <dbReference type="ARBA" id="ARBA00022679"/>
    </source>
</evidence>
<accession>A0A7W7R339</accession>
<sequence length="474" mass="48402">MTTAVSSLREFKMPDVGEGLTEAEILKWYVQPGDTVTDGQIVCEVETAKAAVELPIPFNGTVQALHFTEGATVDVGTSIIAIAVAGEPLVAAAAAVPAASAAPAAAVAEAESAEPARREVLVGYGPRTGSTQRRARRGGATPAVAVTVVATTAPAPAAPAAVAAVPVQQGATERPLAKPPVRKLAKDLGIDLRTVVATGRDGIITREDVHAAATPAPAPVAETPAGAAVETAPVAPVAAAGTDVRVAIKGVRKATAQAMVASAFTAPHVTEFVQVDVTRTMKLVRTLKESGELGQGVRVSPLLLVAKALLTAIKRHPEINASWDEAAQEIVLRGQVNLGIAAATPRGLIVPNIKNAGALTLAGLATELGSLIDTARLGKTSPADMAGGSVTITNVGVFGVDTGTPILNPGEAAILAFGAVRELPWVHKGKVVPRQVTTLALSFDHRMVDGELGSKVLADVAAILERPKRLITWA</sequence>
<dbReference type="SUPFAM" id="SSF47005">
    <property type="entry name" value="Peripheral subunit-binding domain of 2-oxo acid dehydrogenase complex"/>
    <property type="match status" value="1"/>
</dbReference>
<dbReference type="Pfam" id="PF02817">
    <property type="entry name" value="E3_binding"/>
    <property type="match status" value="1"/>
</dbReference>
<dbReference type="InterPro" id="IPR004167">
    <property type="entry name" value="PSBD"/>
</dbReference>
<dbReference type="GO" id="GO:0016407">
    <property type="term" value="F:acetyltransferase activity"/>
    <property type="evidence" value="ECO:0007669"/>
    <property type="project" value="TreeGrafter"/>
</dbReference>
<dbReference type="InterPro" id="IPR001078">
    <property type="entry name" value="2-oxoacid_DH_actylTfrase"/>
</dbReference>
<dbReference type="Gene3D" id="3.30.559.10">
    <property type="entry name" value="Chloramphenicol acetyltransferase-like domain"/>
    <property type="match status" value="1"/>
</dbReference>
<feature type="domain" description="Peripheral subunit-binding (PSBD)" evidence="8">
    <location>
        <begin position="176"/>
        <end position="213"/>
    </location>
</feature>
<comment type="similarity">
    <text evidence="2 6">Belongs to the 2-oxoacid dehydrogenase family.</text>
</comment>
<dbReference type="InterPro" id="IPR011053">
    <property type="entry name" value="Single_hybrid_motif"/>
</dbReference>